<dbReference type="EMBL" id="JAUSVX010000014">
    <property type="protein sequence ID" value="MDQ0472877.1"/>
    <property type="molecule type" value="Genomic_DNA"/>
</dbReference>
<comment type="caution">
    <text evidence="1">The sequence shown here is derived from an EMBL/GenBank/DDBJ whole genome shotgun (WGS) entry which is preliminary data.</text>
</comment>
<evidence type="ECO:0000313" key="1">
    <source>
        <dbReference type="EMBL" id="MDQ0472877.1"/>
    </source>
</evidence>
<dbReference type="RefSeq" id="WP_307280364.1">
    <property type="nucleotide sequence ID" value="NZ_JAUSVX010000014.1"/>
</dbReference>
<sequence length="117" mass="12931">MTRLLNLILFGVLIAAAIGVYSIKYEATRQAEKVAKLRRDIEVERVAIVTLRAEWAYLTQPERITALARKHLDLQPMQIEQIVKATDLPDKPAPDDQIAKKLEGLGLAAPAVTGSTQ</sequence>
<proteinExistence type="predicted"/>
<gene>
    <name evidence="1" type="ORF">QO011_005910</name>
</gene>
<reference evidence="1 2" key="1">
    <citation type="submission" date="2023-07" db="EMBL/GenBank/DDBJ databases">
        <title>Genomic Encyclopedia of Type Strains, Phase IV (KMG-IV): sequencing the most valuable type-strain genomes for metagenomic binning, comparative biology and taxonomic classification.</title>
        <authorList>
            <person name="Goeker M."/>
        </authorList>
    </citation>
    <scope>NUCLEOTIDE SEQUENCE [LARGE SCALE GENOMIC DNA]</scope>
    <source>
        <strain evidence="1 2">DSM 19619</strain>
    </source>
</reference>
<accession>A0ABU0JIC3</accession>
<keyword evidence="1" id="KW-0131">Cell cycle</keyword>
<dbReference type="Proteomes" id="UP001242480">
    <property type="component" value="Unassembled WGS sequence"/>
</dbReference>
<organism evidence="1 2">
    <name type="scientific">Labrys wisconsinensis</name>
    <dbReference type="NCBI Taxonomy" id="425677"/>
    <lineage>
        <taxon>Bacteria</taxon>
        <taxon>Pseudomonadati</taxon>
        <taxon>Pseudomonadota</taxon>
        <taxon>Alphaproteobacteria</taxon>
        <taxon>Hyphomicrobiales</taxon>
        <taxon>Xanthobacteraceae</taxon>
        <taxon>Labrys</taxon>
    </lineage>
</organism>
<dbReference type="GO" id="GO:0051301">
    <property type="term" value="P:cell division"/>
    <property type="evidence" value="ECO:0007669"/>
    <property type="project" value="UniProtKB-KW"/>
</dbReference>
<name>A0ABU0JIC3_9HYPH</name>
<keyword evidence="1" id="KW-0132">Cell division</keyword>
<keyword evidence="2" id="KW-1185">Reference proteome</keyword>
<protein>
    <submittedName>
        <fullName evidence="1">Cell division protein FtsL</fullName>
    </submittedName>
</protein>
<evidence type="ECO:0000313" key="2">
    <source>
        <dbReference type="Proteomes" id="UP001242480"/>
    </source>
</evidence>